<dbReference type="RefSeq" id="WP_068377446.1">
    <property type="nucleotide sequence ID" value="NZ_LSNE01000006.1"/>
</dbReference>
<dbReference type="EMBL" id="LSNE01000006">
    <property type="protein sequence ID" value="KXI28496.1"/>
    <property type="molecule type" value="Genomic_DNA"/>
</dbReference>
<dbReference type="Gene3D" id="3.40.50.11090">
    <property type="match status" value="1"/>
</dbReference>
<comment type="caution">
    <text evidence="3">The sequence shown here is derived from an EMBL/GenBank/DDBJ whole genome shotgun (WGS) entry which is preliminary data.</text>
</comment>
<organism evidence="3 4">
    <name type="scientific">Paraglaciecola hydrolytica</name>
    <dbReference type="NCBI Taxonomy" id="1799789"/>
    <lineage>
        <taxon>Bacteria</taxon>
        <taxon>Pseudomonadati</taxon>
        <taxon>Pseudomonadota</taxon>
        <taxon>Gammaproteobacteria</taxon>
        <taxon>Alteromonadales</taxon>
        <taxon>Alteromonadaceae</taxon>
        <taxon>Paraglaciecola</taxon>
    </lineage>
</organism>
<dbReference type="Gene3D" id="3.40.50.2000">
    <property type="entry name" value="Glycogen Phosphorylase B"/>
    <property type="match status" value="1"/>
</dbReference>
<dbReference type="OrthoDB" id="7068720at2"/>
<dbReference type="AlphaFoldDB" id="A0A135ZZS2"/>
<feature type="domain" description="WsaF C-terminal" evidence="2">
    <location>
        <begin position="230"/>
        <end position="357"/>
    </location>
</feature>
<gene>
    <name evidence="3" type="ORF">AX660_15510</name>
</gene>
<feature type="domain" description="WsaF N-terminal" evidence="1">
    <location>
        <begin position="45"/>
        <end position="189"/>
    </location>
</feature>
<dbReference type="STRING" id="1799789.AX660_15510"/>
<name>A0A135ZZS2_9ALTE</name>
<dbReference type="Pfam" id="PF21374">
    <property type="entry name" value="WsaF_N"/>
    <property type="match status" value="1"/>
</dbReference>
<evidence type="ECO:0000259" key="1">
    <source>
        <dbReference type="Pfam" id="PF21374"/>
    </source>
</evidence>
<evidence type="ECO:0000259" key="2">
    <source>
        <dbReference type="Pfam" id="PF22772"/>
    </source>
</evidence>
<dbReference type="Proteomes" id="UP000070299">
    <property type="component" value="Unassembled WGS sequence"/>
</dbReference>
<dbReference type="Pfam" id="PF22772">
    <property type="entry name" value="WsaF_C"/>
    <property type="match status" value="1"/>
</dbReference>
<reference evidence="4" key="1">
    <citation type="submission" date="2016-02" db="EMBL/GenBank/DDBJ databases">
        <authorList>
            <person name="Schultz-Johansen M."/>
            <person name="Glaring M.A."/>
            <person name="Bech P.K."/>
            <person name="Stougaard P."/>
        </authorList>
    </citation>
    <scope>NUCLEOTIDE SEQUENCE [LARGE SCALE GENOMIC DNA]</scope>
    <source>
        <strain evidence="4">S66</strain>
    </source>
</reference>
<keyword evidence="4" id="KW-1185">Reference proteome</keyword>
<evidence type="ECO:0008006" key="5">
    <source>
        <dbReference type="Google" id="ProtNLM"/>
    </source>
</evidence>
<dbReference type="GO" id="GO:0030247">
    <property type="term" value="F:polysaccharide binding"/>
    <property type="evidence" value="ECO:0007669"/>
    <property type="project" value="InterPro"/>
</dbReference>
<sequence length="401" mass="46179">MKTIKKILKKMPFIKDNNSGNELGSIRPTDKPVFNTFNGNEIIYNIFLPTVKKEYIFGGIYTALLFLKELQVNHCKVKITAFDKFLSDEEKLETSHYLAKKLNMSISYLEILTIAEYKKSSPSLGEIFIGTIWYTTIVIRQLIDNNDFIHKSYIYFIQDFEPGFSQWSDDYADAITSYKKGRYIPVFNSTFLKDYFAEQGLINFDTHFVLKPQIQTQQLTLPTKVNATPKLFFYARPKRPRNLFKTGMQGLIDWLHEENPDIEIYTAGQPHDDLIFGRWTIKSLGKMDESVYWKTLSQYDIGLSLMLSPHPSYPPLEMALSGVMTVTNRYANKDLAELSNNFVSCDLDSSSVKQALKEAYGKCKQLDERIANAKFDHDPMAHSMEKVAQEIVELYAVKNIG</sequence>
<accession>A0A135ZZS2</accession>
<protein>
    <recommendedName>
        <fullName evidence="5">Glycosyl transferase family 1 domain-containing protein</fullName>
    </recommendedName>
</protein>
<dbReference type="InterPro" id="IPR048510">
    <property type="entry name" value="WsaF_N"/>
</dbReference>
<dbReference type="InterPro" id="IPR055050">
    <property type="entry name" value="WsaF_C"/>
</dbReference>
<evidence type="ECO:0000313" key="3">
    <source>
        <dbReference type="EMBL" id="KXI28496.1"/>
    </source>
</evidence>
<proteinExistence type="predicted"/>
<evidence type="ECO:0000313" key="4">
    <source>
        <dbReference type="Proteomes" id="UP000070299"/>
    </source>
</evidence>